<dbReference type="STRING" id="1576369.SAMN05421753_11779"/>
<gene>
    <name evidence="1" type="ORF">SAMN05421753_11779</name>
</gene>
<name>A0A1I3PY70_9PLAN</name>
<dbReference type="Proteomes" id="UP000199518">
    <property type="component" value="Unassembled WGS sequence"/>
</dbReference>
<dbReference type="AlphaFoldDB" id="A0A1I3PY70"/>
<dbReference type="EMBL" id="FOQD01000017">
    <property type="protein sequence ID" value="SFJ26618.1"/>
    <property type="molecule type" value="Genomic_DNA"/>
</dbReference>
<evidence type="ECO:0000313" key="1">
    <source>
        <dbReference type="EMBL" id="SFJ26618.1"/>
    </source>
</evidence>
<accession>A0A1I3PY70</accession>
<sequence length="79" mass="8876">MPWQICGSLHEHRFRDGVTAAERRLSLERDSELPHSWRGKCLGNHIQDRDPCDTDAAVGEKSLTAAEEAHGNNRLVCSH</sequence>
<organism evidence="1 2">
    <name type="scientific">Planctomicrobium piriforme</name>
    <dbReference type="NCBI Taxonomy" id="1576369"/>
    <lineage>
        <taxon>Bacteria</taxon>
        <taxon>Pseudomonadati</taxon>
        <taxon>Planctomycetota</taxon>
        <taxon>Planctomycetia</taxon>
        <taxon>Planctomycetales</taxon>
        <taxon>Planctomycetaceae</taxon>
        <taxon>Planctomicrobium</taxon>
    </lineage>
</organism>
<reference evidence="2" key="1">
    <citation type="submission" date="2016-10" db="EMBL/GenBank/DDBJ databases">
        <authorList>
            <person name="Varghese N."/>
            <person name="Submissions S."/>
        </authorList>
    </citation>
    <scope>NUCLEOTIDE SEQUENCE [LARGE SCALE GENOMIC DNA]</scope>
    <source>
        <strain evidence="2">DSM 26348</strain>
    </source>
</reference>
<evidence type="ECO:0000313" key="2">
    <source>
        <dbReference type="Proteomes" id="UP000199518"/>
    </source>
</evidence>
<keyword evidence="2" id="KW-1185">Reference proteome</keyword>
<protein>
    <submittedName>
        <fullName evidence="1">Uncharacterized protein</fullName>
    </submittedName>
</protein>
<proteinExistence type="predicted"/>